<comment type="similarity">
    <text evidence="1">Belongs to the esterase D family.</text>
</comment>
<dbReference type="Gene3D" id="3.40.50.1820">
    <property type="entry name" value="alpha/beta hydrolase"/>
    <property type="match status" value="1"/>
</dbReference>
<dbReference type="Pfam" id="PF00756">
    <property type="entry name" value="Esterase"/>
    <property type="match status" value="1"/>
</dbReference>
<evidence type="ECO:0000313" key="5">
    <source>
        <dbReference type="Proteomes" id="UP001448498"/>
    </source>
</evidence>
<feature type="region of interest" description="Disordered" evidence="3">
    <location>
        <begin position="183"/>
        <end position="203"/>
    </location>
</feature>
<organism evidence="4 5">
    <name type="scientific">Burkholderia arboris</name>
    <dbReference type="NCBI Taxonomy" id="488730"/>
    <lineage>
        <taxon>Bacteria</taxon>
        <taxon>Pseudomonadati</taxon>
        <taxon>Pseudomonadota</taxon>
        <taxon>Betaproteobacteria</taxon>
        <taxon>Burkholderiales</taxon>
        <taxon>Burkholderiaceae</taxon>
        <taxon>Burkholderia</taxon>
        <taxon>Burkholderia cepacia complex</taxon>
    </lineage>
</organism>
<dbReference type="InterPro" id="IPR000801">
    <property type="entry name" value="Esterase-like"/>
</dbReference>
<dbReference type="Proteomes" id="UP001448498">
    <property type="component" value="Chromosome 2"/>
</dbReference>
<keyword evidence="5" id="KW-1185">Reference proteome</keyword>
<dbReference type="RefSeq" id="WP_342706296.1">
    <property type="nucleotide sequence ID" value="NZ_CP109823.1"/>
</dbReference>
<keyword evidence="2 4" id="KW-0378">Hydrolase</keyword>
<proteinExistence type="inferred from homology"/>
<evidence type="ECO:0000256" key="3">
    <source>
        <dbReference type="SAM" id="MobiDB-lite"/>
    </source>
</evidence>
<reference evidence="4 5" key="1">
    <citation type="submission" date="2022-10" db="EMBL/GenBank/DDBJ databases">
        <title>Genomic of Burkholderia cepacia PN-1.</title>
        <authorList>
            <person name="Yang Y."/>
            <person name="Guan H."/>
            <person name="Huang J."/>
        </authorList>
    </citation>
    <scope>NUCLEOTIDE SEQUENCE [LARGE SCALE GENOMIC DNA]</scope>
    <source>
        <strain evidence="4 5">PN-1</strain>
    </source>
</reference>
<evidence type="ECO:0000256" key="1">
    <source>
        <dbReference type="ARBA" id="ARBA00005622"/>
    </source>
</evidence>
<evidence type="ECO:0000313" key="4">
    <source>
        <dbReference type="EMBL" id="XAE53473.1"/>
    </source>
</evidence>
<name>A0ABZ3DY00_9BURK</name>
<dbReference type="GO" id="GO:0016787">
    <property type="term" value="F:hydrolase activity"/>
    <property type="evidence" value="ECO:0007669"/>
    <property type="project" value="UniProtKB-KW"/>
</dbReference>
<gene>
    <name evidence="4" type="ORF">OHZ10_33115</name>
</gene>
<dbReference type="InterPro" id="IPR029058">
    <property type="entry name" value="AB_hydrolase_fold"/>
</dbReference>
<dbReference type="SUPFAM" id="SSF53474">
    <property type="entry name" value="alpha/beta-Hydrolases"/>
    <property type="match status" value="1"/>
</dbReference>
<accession>A0ABZ3DY00</accession>
<evidence type="ECO:0000256" key="2">
    <source>
        <dbReference type="ARBA" id="ARBA00022801"/>
    </source>
</evidence>
<dbReference type="EMBL" id="CP109823">
    <property type="protein sequence ID" value="XAE53473.1"/>
    <property type="molecule type" value="Genomic_DNA"/>
</dbReference>
<protein>
    <submittedName>
        <fullName evidence="4">Alpha/beta hydrolase-fold protein</fullName>
    </submittedName>
</protein>
<dbReference type="InterPro" id="IPR052558">
    <property type="entry name" value="Siderophore_Hydrolase_D"/>
</dbReference>
<sequence>MTNRARPFAQTNRIGAARARFFWQTARFRPRARPMRRPRFPNHSIVASLMRAKRGMRSGMKPLLHAGLVAMCLIAHSAAAAGQATTATHPAYWQRGNGEPYEVADTEVRDVPDPVSGRDYQVFVALPPSYGSQPQRRYPVLYVTDADYAFPLVKQIARRLNGEGPVVEEFILVGLSYARGESGMQSRRRDYTPTSAGSPDAPADAVHGQAGAYQAYLRNQVLPFIAKQYRTNESRRFLLGHSYGGLLGMRILLTEPDLFSGYLIGSPSLWYDRHAMSRVEAAYAASHRDLPAQVFMYVGEYEEVRKGDPRFARTYNMVTDTRKMEKSLRSRQFRSLRLRVDVLDDENHLTVAPRGFTHGLEYLLPAAAR</sequence>
<dbReference type="PANTHER" id="PTHR40841">
    <property type="entry name" value="SIDEROPHORE TRIACETYLFUSARININE C ESTERASE"/>
    <property type="match status" value="1"/>
</dbReference>
<dbReference type="PANTHER" id="PTHR40841:SF2">
    <property type="entry name" value="SIDEROPHORE-DEGRADING ESTERASE (EUROFUNG)"/>
    <property type="match status" value="1"/>
</dbReference>